<feature type="compositionally biased region" description="Low complexity" evidence="1">
    <location>
        <begin position="154"/>
        <end position="171"/>
    </location>
</feature>
<dbReference type="NCBIfam" id="NF041528">
    <property type="entry name" value="strep_LAETG"/>
    <property type="match status" value="1"/>
</dbReference>
<dbReference type="RefSeq" id="WP_390320284.1">
    <property type="nucleotide sequence ID" value="NZ_JBHSPB010000021.1"/>
</dbReference>
<dbReference type="NCBIfam" id="TIGR01167">
    <property type="entry name" value="LPXTG_anchor"/>
    <property type="match status" value="1"/>
</dbReference>
<keyword evidence="2" id="KW-1133">Transmembrane helix</keyword>
<organism evidence="3 4">
    <name type="scientific">Streptomyces gamaensis</name>
    <dbReference type="NCBI Taxonomy" id="1763542"/>
    <lineage>
        <taxon>Bacteria</taxon>
        <taxon>Bacillati</taxon>
        <taxon>Actinomycetota</taxon>
        <taxon>Actinomycetes</taxon>
        <taxon>Kitasatosporales</taxon>
        <taxon>Streptomycetaceae</taxon>
        <taxon>Streptomyces</taxon>
    </lineage>
</organism>
<gene>
    <name evidence="3" type="ORF">ACFP1Z_27245</name>
</gene>
<keyword evidence="2" id="KW-0812">Transmembrane</keyword>
<dbReference type="Proteomes" id="UP001596083">
    <property type="component" value="Unassembled WGS sequence"/>
</dbReference>
<feature type="transmembrane region" description="Helical" evidence="2">
    <location>
        <begin position="226"/>
        <end position="248"/>
    </location>
</feature>
<evidence type="ECO:0000256" key="1">
    <source>
        <dbReference type="SAM" id="MobiDB-lite"/>
    </source>
</evidence>
<feature type="region of interest" description="Disordered" evidence="1">
    <location>
        <begin position="131"/>
        <end position="225"/>
    </location>
</feature>
<comment type="caution">
    <text evidence="3">The sequence shown here is derived from an EMBL/GenBank/DDBJ whole genome shotgun (WGS) entry which is preliminary data.</text>
</comment>
<evidence type="ECO:0000256" key="2">
    <source>
        <dbReference type="SAM" id="Phobius"/>
    </source>
</evidence>
<keyword evidence="2" id="KW-0472">Membrane</keyword>
<reference evidence="4" key="1">
    <citation type="journal article" date="2019" name="Int. J. Syst. Evol. Microbiol.">
        <title>The Global Catalogue of Microorganisms (GCM) 10K type strain sequencing project: providing services to taxonomists for standard genome sequencing and annotation.</title>
        <authorList>
            <consortium name="The Broad Institute Genomics Platform"/>
            <consortium name="The Broad Institute Genome Sequencing Center for Infectious Disease"/>
            <person name="Wu L."/>
            <person name="Ma J."/>
        </authorList>
    </citation>
    <scope>NUCLEOTIDE SEQUENCE [LARGE SCALE GENOMIC DNA]</scope>
    <source>
        <strain evidence="4">CGMCC 4.7304</strain>
    </source>
</reference>
<protein>
    <submittedName>
        <fullName evidence="3">LAETG motif-containing sortase-dependent surface protein</fullName>
    </submittedName>
</protein>
<evidence type="ECO:0000313" key="4">
    <source>
        <dbReference type="Proteomes" id="UP001596083"/>
    </source>
</evidence>
<name>A0ABW0Z596_9ACTN</name>
<keyword evidence="4" id="KW-1185">Reference proteome</keyword>
<proteinExistence type="predicted"/>
<sequence length="257" mass="26012">MARVHGLRDVIAGTEQRFSFRVENKSSEPLSVSLHLNLESHVAGNPSARTDRQLSLQWRGAETEDWKDVSPGFGKFTKVVGIAPNAQREIELQVRADAKIPTGVAHLMQYATWEAANGACGATEGGEGQFVDILPVGTDPNKVNPARPSDTKTEPTQSPAATPTPTNTADAKTPDSKSTPTGSASASASPSPAGAGSGSSNAPAANGSLSTTPVSGELASTGSSSALPALGAVGAAAVVAGAGTVFAVRRRKGDASA</sequence>
<accession>A0ABW0Z596</accession>
<feature type="compositionally biased region" description="Low complexity" evidence="1">
    <location>
        <begin position="178"/>
        <end position="208"/>
    </location>
</feature>
<dbReference type="EMBL" id="JBHSPB010000021">
    <property type="protein sequence ID" value="MFC5723866.1"/>
    <property type="molecule type" value="Genomic_DNA"/>
</dbReference>
<evidence type="ECO:0000313" key="3">
    <source>
        <dbReference type="EMBL" id="MFC5723866.1"/>
    </source>
</evidence>